<evidence type="ECO:0000313" key="3">
    <source>
        <dbReference type="Proteomes" id="UP000253970"/>
    </source>
</evidence>
<name>A0A369MCA0_EGGLN</name>
<keyword evidence="1" id="KW-0472">Membrane</keyword>
<gene>
    <name evidence="2" type="ORF">C1875_09785</name>
</gene>
<evidence type="ECO:0000256" key="1">
    <source>
        <dbReference type="SAM" id="Phobius"/>
    </source>
</evidence>
<organism evidence="2 3">
    <name type="scientific">Eggerthella lenta</name>
    <name type="common">Eubacterium lentum</name>
    <dbReference type="NCBI Taxonomy" id="84112"/>
    <lineage>
        <taxon>Bacteria</taxon>
        <taxon>Bacillati</taxon>
        <taxon>Actinomycetota</taxon>
        <taxon>Coriobacteriia</taxon>
        <taxon>Eggerthellales</taxon>
        <taxon>Eggerthellaceae</taxon>
        <taxon>Eggerthella</taxon>
    </lineage>
</organism>
<feature type="transmembrane region" description="Helical" evidence="1">
    <location>
        <begin position="121"/>
        <end position="141"/>
    </location>
</feature>
<feature type="transmembrane region" description="Helical" evidence="1">
    <location>
        <begin position="12"/>
        <end position="41"/>
    </location>
</feature>
<dbReference type="Proteomes" id="UP000253970">
    <property type="component" value="Unassembled WGS sequence"/>
</dbReference>
<proteinExistence type="predicted"/>
<comment type="caution">
    <text evidence="2">The sequence shown here is derived from an EMBL/GenBank/DDBJ whole genome shotgun (WGS) entry which is preliminary data.</text>
</comment>
<keyword evidence="1" id="KW-0812">Transmembrane</keyword>
<sequence length="147" mass="14327">MQKTTSQKALKVISIIMIVFAALTLLLGIGGIVTGGALGILGAGSGDAGSAALVGGVAAVAGFVILLGGAINLAIGIFGLRGANDPRKIGAFYVLAIIGLAFAVLSALGTFSGGSADGGDIASALFGLVLPLACVLLAYNIKKENNL</sequence>
<dbReference type="EMBL" id="PPTU01000014">
    <property type="protein sequence ID" value="RDB69370.1"/>
    <property type="molecule type" value="Genomic_DNA"/>
</dbReference>
<reference evidence="2 3" key="1">
    <citation type="journal article" date="2018" name="Elife">
        <title>Discovery and characterization of a prevalent human gut bacterial enzyme sufficient for the inactivation of a family of plant toxins.</title>
        <authorList>
            <person name="Koppel N."/>
            <person name="Bisanz J.E."/>
            <person name="Pandelia M.E."/>
            <person name="Turnbaugh P.J."/>
            <person name="Balskus E.P."/>
        </authorList>
    </citation>
    <scope>NUCLEOTIDE SEQUENCE [LARGE SCALE GENOMIC DNA]</scope>
    <source>
        <strain evidence="2 3">W1 BHI 6</strain>
    </source>
</reference>
<accession>A0A369MCA0</accession>
<evidence type="ECO:0000313" key="2">
    <source>
        <dbReference type="EMBL" id="RDB69370.1"/>
    </source>
</evidence>
<feature type="transmembrane region" description="Helical" evidence="1">
    <location>
        <begin position="53"/>
        <end position="78"/>
    </location>
</feature>
<dbReference type="AlphaFoldDB" id="A0A369MCA0"/>
<keyword evidence="1" id="KW-1133">Transmembrane helix</keyword>
<dbReference type="RefSeq" id="WP_114534172.1">
    <property type="nucleotide sequence ID" value="NZ_CP089333.1"/>
</dbReference>
<protein>
    <submittedName>
        <fullName evidence="2">Uncharacterized protein</fullName>
    </submittedName>
</protein>
<feature type="transmembrane region" description="Helical" evidence="1">
    <location>
        <begin position="90"/>
        <end position="109"/>
    </location>
</feature>